<organism evidence="2 3">
    <name type="scientific">Lentinula lateritia</name>
    <dbReference type="NCBI Taxonomy" id="40482"/>
    <lineage>
        <taxon>Eukaryota</taxon>
        <taxon>Fungi</taxon>
        <taxon>Dikarya</taxon>
        <taxon>Basidiomycota</taxon>
        <taxon>Agaricomycotina</taxon>
        <taxon>Agaricomycetes</taxon>
        <taxon>Agaricomycetidae</taxon>
        <taxon>Agaricales</taxon>
        <taxon>Marasmiineae</taxon>
        <taxon>Omphalotaceae</taxon>
        <taxon>Lentinula</taxon>
    </lineage>
</organism>
<evidence type="ECO:0000313" key="3">
    <source>
        <dbReference type="Proteomes" id="UP001150217"/>
    </source>
</evidence>
<feature type="compositionally biased region" description="Basic residues" evidence="1">
    <location>
        <begin position="257"/>
        <end position="266"/>
    </location>
</feature>
<feature type="region of interest" description="Disordered" evidence="1">
    <location>
        <begin position="1"/>
        <end position="351"/>
    </location>
</feature>
<protein>
    <submittedName>
        <fullName evidence="2">Uncharacterized protein</fullName>
    </submittedName>
</protein>
<keyword evidence="3" id="KW-1185">Reference proteome</keyword>
<accession>A0ABQ8VTK6</accession>
<feature type="compositionally biased region" description="Basic and acidic residues" evidence="1">
    <location>
        <begin position="64"/>
        <end position="76"/>
    </location>
</feature>
<gene>
    <name evidence="2" type="ORF">C8R41DRAFT_930154</name>
</gene>
<dbReference type="EMBL" id="JANVFT010000010">
    <property type="protein sequence ID" value="KAJ4499702.1"/>
    <property type="molecule type" value="Genomic_DNA"/>
</dbReference>
<dbReference type="Proteomes" id="UP001150217">
    <property type="component" value="Unassembled WGS sequence"/>
</dbReference>
<name>A0ABQ8VTK6_9AGAR</name>
<feature type="compositionally biased region" description="Pro residues" evidence="1">
    <location>
        <begin position="89"/>
        <end position="99"/>
    </location>
</feature>
<reference evidence="2" key="1">
    <citation type="submission" date="2022-08" db="EMBL/GenBank/DDBJ databases">
        <title>A Global Phylogenomic Analysis of the Shiitake Genus Lentinula.</title>
        <authorList>
            <consortium name="DOE Joint Genome Institute"/>
            <person name="Sierra-Patev S."/>
            <person name="Min B."/>
            <person name="Naranjo-Ortiz M."/>
            <person name="Looney B."/>
            <person name="Konkel Z."/>
            <person name="Slot J.C."/>
            <person name="Sakamoto Y."/>
            <person name="Steenwyk J.L."/>
            <person name="Rokas A."/>
            <person name="Carro J."/>
            <person name="Camarero S."/>
            <person name="Ferreira P."/>
            <person name="Molpeceres G."/>
            <person name="Ruiz-Duenas F.J."/>
            <person name="Serrano A."/>
            <person name="Henrissat B."/>
            <person name="Drula E."/>
            <person name="Hughes K.W."/>
            <person name="Mata J.L."/>
            <person name="Ishikawa N.K."/>
            <person name="Vargas-Isla R."/>
            <person name="Ushijima S."/>
            <person name="Smith C.A."/>
            <person name="Ahrendt S."/>
            <person name="Andreopoulos W."/>
            <person name="He G."/>
            <person name="Labutti K."/>
            <person name="Lipzen A."/>
            <person name="Ng V."/>
            <person name="Riley R."/>
            <person name="Sandor L."/>
            <person name="Barry K."/>
            <person name="Martinez A.T."/>
            <person name="Xiao Y."/>
            <person name="Gibbons J.G."/>
            <person name="Terashima K."/>
            <person name="Grigoriev I.V."/>
            <person name="Hibbett D.S."/>
        </authorList>
    </citation>
    <scope>NUCLEOTIDE SEQUENCE</scope>
    <source>
        <strain evidence="2">RHP3577 ss4</strain>
    </source>
</reference>
<proteinExistence type="predicted"/>
<comment type="caution">
    <text evidence="2">The sequence shown here is derived from an EMBL/GenBank/DDBJ whole genome shotgun (WGS) entry which is preliminary data.</text>
</comment>
<feature type="compositionally biased region" description="Basic and acidic residues" evidence="1">
    <location>
        <begin position="245"/>
        <end position="256"/>
    </location>
</feature>
<sequence length="475" mass="52412">MDAQPRFTRSRARAAPPEDDDPAPRQSLSLRQSILGPPPGEVADTPVTPPPTFVQPAWIIPRPNGEDALRAREAIRASRTRTQASNPADSPPFSPPPRNDPIAQVSHASSTARGSPMAQDSGHSDDEWFGVAGSDLYDPNNAYATSGEEGSGPAHHSRSRSVFSSPDATDFRRDIPPVELSPSVALEDFVEVPPRVPSAAPTASEHRRRVPRGPFRDPALAPVPESSDNRPVLQPAPRIHASRRAAAEQRGRSHHSEPHRHSRPRARTREASPGPDFGSHLRRSSRSLSPVAHYAPARFDSSSLRLGRNRDHPSSDPYALTYASHPQDLRISEQRVPVKNGRRFRDPRQGEISSSVPAAMLNQVNPLVISALRSGWPTFISLNYFSRRMSELGESSVSAAGETWDVDEAGQVKFKTKRLKELSFETISRRDWDSISKNMPRALMDYFIPPGECGIRSELAYEIAQMFKPRLLRGL</sequence>
<evidence type="ECO:0000313" key="2">
    <source>
        <dbReference type="EMBL" id="KAJ4499702.1"/>
    </source>
</evidence>
<evidence type="ECO:0000256" key="1">
    <source>
        <dbReference type="SAM" id="MobiDB-lite"/>
    </source>
</evidence>